<dbReference type="EMBL" id="JAAGNN010000025">
    <property type="protein sequence ID" value="KAF4072736.1"/>
    <property type="molecule type" value="Genomic_DNA"/>
</dbReference>
<evidence type="ECO:0000313" key="5">
    <source>
        <dbReference type="Proteomes" id="UP000593565"/>
    </source>
</evidence>
<evidence type="ECO:0000313" key="4">
    <source>
        <dbReference type="EMBL" id="KAF4072736.1"/>
    </source>
</evidence>
<dbReference type="SMART" id="SM00800">
    <property type="entry name" value="uDENN"/>
    <property type="match status" value="1"/>
</dbReference>
<dbReference type="AlphaFoldDB" id="A0A7J5ZQH8"/>
<dbReference type="Pfam" id="PF03455">
    <property type="entry name" value="dDENN"/>
    <property type="match status" value="1"/>
</dbReference>
<keyword evidence="1" id="KW-0344">Guanine-nucleotide releasing factor</keyword>
<dbReference type="InterPro" id="IPR051942">
    <property type="entry name" value="DENN_domain_containing_2"/>
</dbReference>
<accession>A0A7J5ZQH8</accession>
<dbReference type="InterPro" id="IPR043153">
    <property type="entry name" value="DENN_C"/>
</dbReference>
<dbReference type="Pfam" id="PF02141">
    <property type="entry name" value="DENN"/>
    <property type="match status" value="1"/>
</dbReference>
<sequence length="500" mass="57496">MNGHALPKVRSEKGKKSESTHRHSNVFPGEDEEQDRGALKRLSTMWMSVKGKMGRDRGAKEPDPPLSPDLVPVDEQQREPRYASGQFFFEYLVVVSLKKNKTGTYEPQISYQFPKRDGMVRFQKEEEEKTLKAITLFCFPEGINWAPLTEYSSETFSFVLTEVDGSRRNGYCRRLLPHGSGARPPEAYCIISKVACFGLFSKIFDEVEKRRQISMAMIYPFMQSLREAPFPAPGNTVQIKSFIPDSGTELISLTRPTDSWLEHVDFRTLFRCLSDEEVLQVFAATVLERRIVFLAEDLGTLSQVIHAVSVLLHPFIWQHTLISIVPQILIDVVMAPTPYLLGVQKQLADEVLDQGDMLAVDLSEGRKETFIRRVGDEDSILPHKLKEEILQALRSRSETSSLEELNRIVPEAFLPFFIKTVGHFSKYMVRNGAELNFNKRSFCKAIESKSTRHFVKKFIQTQMFDLFIQEVELRPASQKGFFEQKISEYHRKMREKAKKH</sequence>
<dbReference type="SMART" id="SM00799">
    <property type="entry name" value="DENN"/>
    <property type="match status" value="1"/>
</dbReference>
<protein>
    <recommendedName>
        <fullName evidence="3">UDENN domain-containing protein</fullName>
    </recommendedName>
</protein>
<dbReference type="PANTHER" id="PTHR15288">
    <property type="entry name" value="DENN DOMAIN-CONTAINING PROTEIN 2"/>
    <property type="match status" value="1"/>
</dbReference>
<comment type="caution">
    <text evidence="4">The sequence shown here is derived from an EMBL/GenBank/DDBJ whole genome shotgun (WGS) entry which is preliminary data.</text>
</comment>
<keyword evidence="5" id="KW-1185">Reference proteome</keyword>
<dbReference type="PROSITE" id="PS50211">
    <property type="entry name" value="DENN"/>
    <property type="match status" value="1"/>
</dbReference>
<dbReference type="InterPro" id="IPR037516">
    <property type="entry name" value="Tripartite_DENN"/>
</dbReference>
<feature type="compositionally biased region" description="Basic and acidic residues" evidence="2">
    <location>
        <begin position="9"/>
        <end position="21"/>
    </location>
</feature>
<organism evidence="4 5">
    <name type="scientific">Ameiurus melas</name>
    <name type="common">Black bullhead</name>
    <name type="synonym">Silurus melas</name>
    <dbReference type="NCBI Taxonomy" id="219545"/>
    <lineage>
        <taxon>Eukaryota</taxon>
        <taxon>Metazoa</taxon>
        <taxon>Chordata</taxon>
        <taxon>Craniata</taxon>
        <taxon>Vertebrata</taxon>
        <taxon>Euteleostomi</taxon>
        <taxon>Actinopterygii</taxon>
        <taxon>Neopterygii</taxon>
        <taxon>Teleostei</taxon>
        <taxon>Ostariophysi</taxon>
        <taxon>Siluriformes</taxon>
        <taxon>Ictaluridae</taxon>
        <taxon>Ameiurus</taxon>
    </lineage>
</organism>
<dbReference type="GO" id="GO:0005654">
    <property type="term" value="C:nucleoplasm"/>
    <property type="evidence" value="ECO:0007669"/>
    <property type="project" value="TreeGrafter"/>
</dbReference>
<dbReference type="InterPro" id="IPR005113">
    <property type="entry name" value="uDENN_dom"/>
</dbReference>
<dbReference type="PANTHER" id="PTHR15288:SF2">
    <property type="entry name" value="DENN DOMAIN-CONTAINING PROTEIN 2D"/>
    <property type="match status" value="1"/>
</dbReference>
<evidence type="ECO:0000256" key="2">
    <source>
        <dbReference type="SAM" id="MobiDB-lite"/>
    </source>
</evidence>
<dbReference type="InterPro" id="IPR001194">
    <property type="entry name" value="cDENN_dom"/>
</dbReference>
<gene>
    <name evidence="4" type="ORF">AMELA_G00266180</name>
</gene>
<feature type="compositionally biased region" description="Basic and acidic residues" evidence="2">
    <location>
        <begin position="53"/>
        <end position="63"/>
    </location>
</feature>
<proteinExistence type="predicted"/>
<feature type="domain" description="UDENN" evidence="3">
    <location>
        <begin position="90"/>
        <end position="479"/>
    </location>
</feature>
<dbReference type="Pfam" id="PF03456">
    <property type="entry name" value="uDENN"/>
    <property type="match status" value="1"/>
</dbReference>
<dbReference type="Gene3D" id="3.30.450.200">
    <property type="match status" value="1"/>
</dbReference>
<name>A0A7J5ZQH8_AMEME</name>
<dbReference type="Gene3D" id="3.40.50.11500">
    <property type="match status" value="1"/>
</dbReference>
<dbReference type="FunFam" id="3.40.50.11500:FF:000004">
    <property type="entry name" value="DENN domain-containing protein 2C isoform X1"/>
    <property type="match status" value="1"/>
</dbReference>
<feature type="region of interest" description="Disordered" evidence="2">
    <location>
        <begin position="1"/>
        <end position="72"/>
    </location>
</feature>
<evidence type="ECO:0000259" key="3">
    <source>
        <dbReference type="PROSITE" id="PS50211"/>
    </source>
</evidence>
<dbReference type="GO" id="GO:0005085">
    <property type="term" value="F:guanyl-nucleotide exchange factor activity"/>
    <property type="evidence" value="ECO:0007669"/>
    <property type="project" value="UniProtKB-KW"/>
</dbReference>
<dbReference type="Proteomes" id="UP000593565">
    <property type="component" value="Unassembled WGS sequence"/>
</dbReference>
<dbReference type="InterPro" id="IPR005112">
    <property type="entry name" value="dDENN_dom"/>
</dbReference>
<evidence type="ECO:0000256" key="1">
    <source>
        <dbReference type="ARBA" id="ARBA00022658"/>
    </source>
</evidence>
<dbReference type="SMART" id="SM00801">
    <property type="entry name" value="dDENN"/>
    <property type="match status" value="1"/>
</dbReference>
<dbReference type="GO" id="GO:0005829">
    <property type="term" value="C:cytosol"/>
    <property type="evidence" value="ECO:0007669"/>
    <property type="project" value="TreeGrafter"/>
</dbReference>
<reference evidence="4 5" key="1">
    <citation type="submission" date="2020-02" db="EMBL/GenBank/DDBJ databases">
        <title>A chromosome-scale genome assembly of the black bullhead catfish (Ameiurus melas).</title>
        <authorList>
            <person name="Wen M."/>
            <person name="Zham M."/>
            <person name="Cabau C."/>
            <person name="Klopp C."/>
            <person name="Donnadieu C."/>
            <person name="Roques C."/>
            <person name="Bouchez O."/>
            <person name="Lampietro C."/>
            <person name="Jouanno E."/>
            <person name="Herpin A."/>
            <person name="Louis A."/>
            <person name="Berthelot C."/>
            <person name="Parey E."/>
            <person name="Roest-Crollius H."/>
            <person name="Braasch I."/>
            <person name="Postlethwait J."/>
            <person name="Robinson-Rechavi M."/>
            <person name="Echchiki A."/>
            <person name="Begum T."/>
            <person name="Montfort J."/>
            <person name="Schartl M."/>
            <person name="Bobe J."/>
            <person name="Guiguen Y."/>
        </authorList>
    </citation>
    <scope>NUCLEOTIDE SEQUENCE [LARGE SCALE GENOMIC DNA]</scope>
    <source>
        <strain evidence="4">M_S1</strain>
        <tissue evidence="4">Blood</tissue>
    </source>
</reference>